<gene>
    <name evidence="1" type="ORF">FGIG_00357</name>
</gene>
<comment type="caution">
    <text evidence="1">The sequence shown here is derived from an EMBL/GenBank/DDBJ whole genome shotgun (WGS) entry which is preliminary data.</text>
</comment>
<dbReference type="Pfam" id="PF01221">
    <property type="entry name" value="Dynein_light"/>
    <property type="match status" value="1"/>
</dbReference>
<evidence type="ECO:0000313" key="2">
    <source>
        <dbReference type="Proteomes" id="UP000316759"/>
    </source>
</evidence>
<dbReference type="STRING" id="46835.A0A504YC82"/>
<dbReference type="EMBL" id="SUNJ01014694">
    <property type="protein sequence ID" value="TPP56298.1"/>
    <property type="molecule type" value="Genomic_DNA"/>
</dbReference>
<dbReference type="AlphaFoldDB" id="A0A504YC82"/>
<protein>
    <submittedName>
        <fullName evidence="1">Putative tegumental protein Sm 20.8</fullName>
    </submittedName>
</protein>
<name>A0A504YC82_FASGI</name>
<dbReference type="CDD" id="cd21454">
    <property type="entry name" value="DLC-like_TAL"/>
    <property type="match status" value="1"/>
</dbReference>
<dbReference type="SUPFAM" id="SSF47473">
    <property type="entry name" value="EF-hand"/>
    <property type="match status" value="1"/>
</dbReference>
<dbReference type="SMART" id="SM01375">
    <property type="entry name" value="Dynein_light"/>
    <property type="match status" value="1"/>
</dbReference>
<dbReference type="Gene3D" id="1.10.238.10">
    <property type="entry name" value="EF-hand"/>
    <property type="match status" value="1"/>
</dbReference>
<dbReference type="GO" id="GO:0030286">
    <property type="term" value="C:dynein complex"/>
    <property type="evidence" value="ECO:0007669"/>
    <property type="project" value="InterPro"/>
</dbReference>
<keyword evidence="2" id="KW-1185">Reference proteome</keyword>
<sequence>MEPFVEVFFGIDKDHSENITLSELQDYVNENHLDHNMIGSPLPAPHAHSYHPFSHKRVTVHLPYQCTTNDFKMEPFVEVFFGIDKNHSENITLSELQDYVNENHLDHSMIGRWKALFDPEDTGKITLDKFCEVLGLKPAEARLMRVEIQRQTQAAEFGPDVTILAEDMPIENEKDIVKKTRELEAKYGDNHDALVKELRNYLEMRWDKSWNVVITDDSFWMEISYAANSSFHFRLEDLAFLMWMTPDLV</sequence>
<dbReference type="InterPro" id="IPR037177">
    <property type="entry name" value="DLC_sf"/>
</dbReference>
<organism evidence="1 2">
    <name type="scientific">Fasciola gigantica</name>
    <name type="common">Giant liver fluke</name>
    <dbReference type="NCBI Taxonomy" id="46835"/>
    <lineage>
        <taxon>Eukaryota</taxon>
        <taxon>Metazoa</taxon>
        <taxon>Spiralia</taxon>
        <taxon>Lophotrochozoa</taxon>
        <taxon>Platyhelminthes</taxon>
        <taxon>Trematoda</taxon>
        <taxon>Digenea</taxon>
        <taxon>Plagiorchiida</taxon>
        <taxon>Echinostomata</taxon>
        <taxon>Echinostomatoidea</taxon>
        <taxon>Fasciolidae</taxon>
        <taxon>Fasciola</taxon>
    </lineage>
</organism>
<reference evidence="1 2" key="1">
    <citation type="submission" date="2019-04" db="EMBL/GenBank/DDBJ databases">
        <title>Annotation for the trematode Fasciola gigantica.</title>
        <authorList>
            <person name="Choi Y.-J."/>
        </authorList>
    </citation>
    <scope>NUCLEOTIDE SEQUENCE [LARGE SCALE GENOMIC DNA]</scope>
    <source>
        <strain evidence="1">Uganda_cow_1</strain>
    </source>
</reference>
<evidence type="ECO:0000313" key="1">
    <source>
        <dbReference type="EMBL" id="TPP56298.1"/>
    </source>
</evidence>
<dbReference type="GO" id="GO:0007017">
    <property type="term" value="P:microtubule-based process"/>
    <property type="evidence" value="ECO:0007669"/>
    <property type="project" value="InterPro"/>
</dbReference>
<dbReference type="Gene3D" id="3.30.740.10">
    <property type="entry name" value="Protein Inhibitor Of Neuronal Nitric Oxide Synthase"/>
    <property type="match status" value="1"/>
</dbReference>
<proteinExistence type="predicted"/>
<accession>A0A504YC82</accession>
<dbReference type="Proteomes" id="UP000316759">
    <property type="component" value="Unassembled WGS sequence"/>
</dbReference>
<dbReference type="SUPFAM" id="SSF54648">
    <property type="entry name" value="DLC"/>
    <property type="match status" value="1"/>
</dbReference>
<dbReference type="InterPro" id="IPR001372">
    <property type="entry name" value="Dynein_light_chain_typ-1/2"/>
</dbReference>
<dbReference type="OrthoDB" id="6275914at2759"/>
<dbReference type="InterPro" id="IPR011992">
    <property type="entry name" value="EF-hand-dom_pair"/>
</dbReference>